<sequence length="32" mass="3486">MCNDILATHGQKRTEGSGCSSLENERTHTTAH</sequence>
<protein>
    <submittedName>
        <fullName evidence="2">Uncharacterized protein</fullName>
    </submittedName>
</protein>
<proteinExistence type="predicted"/>
<name>A0A0E9S826_ANGAN</name>
<evidence type="ECO:0000313" key="2">
    <source>
        <dbReference type="EMBL" id="JAH37584.1"/>
    </source>
</evidence>
<reference evidence="2" key="2">
    <citation type="journal article" date="2015" name="Fish Shellfish Immunol.">
        <title>Early steps in the European eel (Anguilla anguilla)-Vibrio vulnificus interaction in the gills: Role of the RtxA13 toxin.</title>
        <authorList>
            <person name="Callol A."/>
            <person name="Pajuelo D."/>
            <person name="Ebbesson L."/>
            <person name="Teles M."/>
            <person name="MacKenzie S."/>
            <person name="Amaro C."/>
        </authorList>
    </citation>
    <scope>NUCLEOTIDE SEQUENCE</scope>
</reference>
<feature type="region of interest" description="Disordered" evidence="1">
    <location>
        <begin position="1"/>
        <end position="32"/>
    </location>
</feature>
<reference evidence="2" key="1">
    <citation type="submission" date="2014-11" db="EMBL/GenBank/DDBJ databases">
        <authorList>
            <person name="Amaro Gonzalez C."/>
        </authorList>
    </citation>
    <scope>NUCLEOTIDE SEQUENCE</scope>
</reference>
<dbReference type="AlphaFoldDB" id="A0A0E9S826"/>
<accession>A0A0E9S826</accession>
<feature type="compositionally biased region" description="Basic and acidic residues" evidence="1">
    <location>
        <begin position="23"/>
        <end position="32"/>
    </location>
</feature>
<dbReference type="EMBL" id="GBXM01070993">
    <property type="protein sequence ID" value="JAH37584.1"/>
    <property type="molecule type" value="Transcribed_RNA"/>
</dbReference>
<organism evidence="2">
    <name type="scientific">Anguilla anguilla</name>
    <name type="common">European freshwater eel</name>
    <name type="synonym">Muraena anguilla</name>
    <dbReference type="NCBI Taxonomy" id="7936"/>
    <lineage>
        <taxon>Eukaryota</taxon>
        <taxon>Metazoa</taxon>
        <taxon>Chordata</taxon>
        <taxon>Craniata</taxon>
        <taxon>Vertebrata</taxon>
        <taxon>Euteleostomi</taxon>
        <taxon>Actinopterygii</taxon>
        <taxon>Neopterygii</taxon>
        <taxon>Teleostei</taxon>
        <taxon>Anguilliformes</taxon>
        <taxon>Anguillidae</taxon>
        <taxon>Anguilla</taxon>
    </lineage>
</organism>
<evidence type="ECO:0000256" key="1">
    <source>
        <dbReference type="SAM" id="MobiDB-lite"/>
    </source>
</evidence>